<evidence type="ECO:0000313" key="5">
    <source>
        <dbReference type="EMBL" id="CUS57901.1"/>
    </source>
</evidence>
<gene>
    <name evidence="5" type="ORF">MGWOODY_Hyp1256</name>
</gene>
<evidence type="ECO:0000256" key="4">
    <source>
        <dbReference type="ARBA" id="ARBA00023004"/>
    </source>
</evidence>
<dbReference type="CDD" id="cd08916">
    <property type="entry name" value="TrHb3_P"/>
    <property type="match status" value="1"/>
</dbReference>
<organism evidence="5">
    <name type="scientific">hydrothermal vent metagenome</name>
    <dbReference type="NCBI Taxonomy" id="652676"/>
    <lineage>
        <taxon>unclassified sequences</taxon>
        <taxon>metagenomes</taxon>
        <taxon>ecological metagenomes</taxon>
    </lineage>
</organism>
<evidence type="ECO:0000256" key="1">
    <source>
        <dbReference type="ARBA" id="ARBA00022448"/>
    </source>
</evidence>
<dbReference type="InterPro" id="IPR009050">
    <property type="entry name" value="Globin-like_sf"/>
</dbReference>
<keyword evidence="3" id="KW-0479">Metal-binding</keyword>
<dbReference type="AlphaFoldDB" id="A0A160U2K5"/>
<dbReference type="GO" id="GO:0019825">
    <property type="term" value="F:oxygen binding"/>
    <property type="evidence" value="ECO:0007669"/>
    <property type="project" value="InterPro"/>
</dbReference>
<dbReference type="Pfam" id="PF01152">
    <property type="entry name" value="Bac_globin"/>
    <property type="match status" value="1"/>
</dbReference>
<name>A0A160U2K5_9ZZZZ</name>
<dbReference type="SUPFAM" id="SSF46458">
    <property type="entry name" value="Globin-like"/>
    <property type="match status" value="1"/>
</dbReference>
<proteinExistence type="predicted"/>
<dbReference type="InterPro" id="IPR012292">
    <property type="entry name" value="Globin/Proto"/>
</dbReference>
<dbReference type="GO" id="GO:0020037">
    <property type="term" value="F:heme binding"/>
    <property type="evidence" value="ECO:0007669"/>
    <property type="project" value="InterPro"/>
</dbReference>
<dbReference type="InterPro" id="IPR001486">
    <property type="entry name" value="Hemoglobin_trunc"/>
</dbReference>
<sequence>MCGCMTMRVRSADDRRREIQENATRLGIDEAFISDLVERFYARVRAHPLLGPVFEQEIRDQWPSHLAKLKDFWSSVSMNTGRYSGKPFPAHMKLTGITPAHFNIWLALFRLTLEDLSDNPETVDYFMERANRIARSFQLGMFELGNGPGI</sequence>
<evidence type="ECO:0000256" key="2">
    <source>
        <dbReference type="ARBA" id="ARBA00022617"/>
    </source>
</evidence>
<keyword evidence="4" id="KW-0408">Iron</keyword>
<keyword evidence="2" id="KW-0349">Heme</keyword>
<dbReference type="EMBL" id="CZQD01000050">
    <property type="protein sequence ID" value="CUS57901.1"/>
    <property type="molecule type" value="Genomic_DNA"/>
</dbReference>
<dbReference type="GO" id="GO:0046872">
    <property type="term" value="F:metal ion binding"/>
    <property type="evidence" value="ECO:0007669"/>
    <property type="project" value="UniProtKB-KW"/>
</dbReference>
<protein>
    <submittedName>
        <fullName evidence="5">Truncated hemoglobins</fullName>
    </submittedName>
</protein>
<evidence type="ECO:0000256" key="3">
    <source>
        <dbReference type="ARBA" id="ARBA00022723"/>
    </source>
</evidence>
<dbReference type="Gene3D" id="1.10.490.10">
    <property type="entry name" value="Globins"/>
    <property type="match status" value="1"/>
</dbReference>
<reference evidence="5" key="1">
    <citation type="submission" date="2015-10" db="EMBL/GenBank/DDBJ databases">
        <authorList>
            <person name="Gilbert D.G."/>
        </authorList>
    </citation>
    <scope>NUCLEOTIDE SEQUENCE</scope>
</reference>
<keyword evidence="1" id="KW-0813">Transport</keyword>
<accession>A0A160U2K5</accession>